<dbReference type="InterPro" id="IPR002347">
    <property type="entry name" value="SDR_fam"/>
</dbReference>
<keyword evidence="5" id="KW-1185">Reference proteome</keyword>
<evidence type="ECO:0000313" key="4">
    <source>
        <dbReference type="EMBL" id="KAJ8473653.1"/>
    </source>
</evidence>
<dbReference type="CDD" id="cd05374">
    <property type="entry name" value="17beta-HSD-like_SDR_c"/>
    <property type="match status" value="1"/>
</dbReference>
<comment type="similarity">
    <text evidence="1 3">Belongs to the short-chain dehydrogenases/reductases (SDR) family.</text>
</comment>
<sequence length="289" mass="31172">MSKSTKQLVWFITGTSSGFGRELVKSAVARGDLVIATARSLGKIQDFEHIETVRTLQLDVTEGLSSIKAKVDQAAGYFGRIDVLVNNAGQGFKTILEEGGSDVLREQFDVNFFGLIDVTNAVLPHMRSRRSGTIVHIGSRSNWSPEIPGIGAYASSKAAVRVYAETLNAEISPFGIRSLIVEPGAFRTHSMDAQWSEGTRIAEYDEMRDAVKARLAAVEKAFRGDPAKAMELLTDVVRGEGKAAGRPWQLYLPIGGAAIDAISGKARKMIEVVDGWGDVVASGLNMDEA</sequence>
<proteinExistence type="inferred from homology"/>
<dbReference type="GO" id="GO:0016491">
    <property type="term" value="F:oxidoreductase activity"/>
    <property type="evidence" value="ECO:0007669"/>
    <property type="project" value="UniProtKB-KW"/>
</dbReference>
<dbReference type="InterPro" id="IPR051911">
    <property type="entry name" value="SDR_oxidoreductase"/>
</dbReference>
<evidence type="ECO:0000256" key="2">
    <source>
        <dbReference type="ARBA" id="ARBA00023002"/>
    </source>
</evidence>
<keyword evidence="2" id="KW-0560">Oxidoreductase</keyword>
<dbReference type="SUPFAM" id="SSF51735">
    <property type="entry name" value="NAD(P)-binding Rossmann-fold domains"/>
    <property type="match status" value="1"/>
</dbReference>
<name>A0AAD7X8W0_9APHY</name>
<dbReference type="Gene3D" id="3.40.50.720">
    <property type="entry name" value="NAD(P)-binding Rossmann-like Domain"/>
    <property type="match status" value="1"/>
</dbReference>
<dbReference type="EMBL" id="JAPEVG010000214">
    <property type="protein sequence ID" value="KAJ8473653.1"/>
    <property type="molecule type" value="Genomic_DNA"/>
</dbReference>
<reference evidence="4" key="1">
    <citation type="submission" date="2022-11" db="EMBL/GenBank/DDBJ databases">
        <title>Genome Sequence of Cubamyces cubensis.</title>
        <authorList>
            <person name="Buettner E."/>
        </authorList>
    </citation>
    <scope>NUCLEOTIDE SEQUENCE</scope>
    <source>
        <strain evidence="4">MPL-01</strain>
    </source>
</reference>
<protein>
    <submittedName>
        <fullName evidence="4">Uncharacterized protein</fullName>
    </submittedName>
</protein>
<accession>A0AAD7X8W0</accession>
<dbReference type="InterPro" id="IPR036291">
    <property type="entry name" value="NAD(P)-bd_dom_sf"/>
</dbReference>
<dbReference type="PANTHER" id="PTHR43976">
    <property type="entry name" value="SHORT CHAIN DEHYDROGENASE"/>
    <property type="match status" value="1"/>
</dbReference>
<evidence type="ECO:0000256" key="3">
    <source>
        <dbReference type="RuleBase" id="RU000363"/>
    </source>
</evidence>
<comment type="caution">
    <text evidence="4">The sequence shown here is derived from an EMBL/GenBank/DDBJ whole genome shotgun (WGS) entry which is preliminary data.</text>
</comment>
<gene>
    <name evidence="4" type="ORF">ONZ51_g7728</name>
</gene>
<evidence type="ECO:0000256" key="1">
    <source>
        <dbReference type="ARBA" id="ARBA00006484"/>
    </source>
</evidence>
<dbReference type="Pfam" id="PF00106">
    <property type="entry name" value="adh_short"/>
    <property type="match status" value="1"/>
</dbReference>
<organism evidence="4 5">
    <name type="scientific">Trametes cubensis</name>
    <dbReference type="NCBI Taxonomy" id="1111947"/>
    <lineage>
        <taxon>Eukaryota</taxon>
        <taxon>Fungi</taxon>
        <taxon>Dikarya</taxon>
        <taxon>Basidiomycota</taxon>
        <taxon>Agaricomycotina</taxon>
        <taxon>Agaricomycetes</taxon>
        <taxon>Polyporales</taxon>
        <taxon>Polyporaceae</taxon>
        <taxon>Trametes</taxon>
    </lineage>
</organism>
<evidence type="ECO:0000313" key="5">
    <source>
        <dbReference type="Proteomes" id="UP001215151"/>
    </source>
</evidence>
<dbReference type="AlphaFoldDB" id="A0AAD7X8W0"/>
<dbReference type="Proteomes" id="UP001215151">
    <property type="component" value="Unassembled WGS sequence"/>
</dbReference>
<dbReference type="PRINTS" id="PR00080">
    <property type="entry name" value="SDRFAMILY"/>
</dbReference>
<dbReference type="PRINTS" id="PR00081">
    <property type="entry name" value="GDHRDH"/>
</dbReference>
<dbReference type="PANTHER" id="PTHR43976:SF16">
    <property type="entry name" value="SHORT-CHAIN DEHYDROGENASE_REDUCTASE FAMILY PROTEIN"/>
    <property type="match status" value="1"/>
</dbReference>